<dbReference type="RefSeq" id="WP_306734267.1">
    <property type="nucleotide sequence ID" value="NZ_JANHAX010000001.1"/>
</dbReference>
<dbReference type="SUPFAM" id="SSF46626">
    <property type="entry name" value="Cytochrome c"/>
    <property type="match status" value="1"/>
</dbReference>
<dbReference type="Proteomes" id="UP001226762">
    <property type="component" value="Unassembled WGS sequence"/>
</dbReference>
<evidence type="ECO:0000259" key="6">
    <source>
        <dbReference type="PROSITE" id="PS51007"/>
    </source>
</evidence>
<evidence type="ECO:0000256" key="2">
    <source>
        <dbReference type="ARBA" id="ARBA00022723"/>
    </source>
</evidence>
<dbReference type="InterPro" id="IPR036909">
    <property type="entry name" value="Cyt_c-like_dom_sf"/>
</dbReference>
<name>A0AAE3WC10_9RHOB</name>
<feature type="signal peptide" evidence="5">
    <location>
        <begin position="1"/>
        <end position="21"/>
    </location>
</feature>
<evidence type="ECO:0000313" key="7">
    <source>
        <dbReference type="EMBL" id="MDQ2089012.1"/>
    </source>
</evidence>
<keyword evidence="1 4" id="KW-0349">Heme</keyword>
<accession>A0AAE3WC10</accession>
<evidence type="ECO:0000256" key="1">
    <source>
        <dbReference type="ARBA" id="ARBA00022617"/>
    </source>
</evidence>
<evidence type="ECO:0000313" key="8">
    <source>
        <dbReference type="Proteomes" id="UP001226762"/>
    </source>
</evidence>
<evidence type="ECO:0000256" key="5">
    <source>
        <dbReference type="SAM" id="SignalP"/>
    </source>
</evidence>
<keyword evidence="8" id="KW-1185">Reference proteome</keyword>
<dbReference type="GO" id="GO:0020037">
    <property type="term" value="F:heme binding"/>
    <property type="evidence" value="ECO:0007669"/>
    <property type="project" value="InterPro"/>
</dbReference>
<organism evidence="7 8">
    <name type="scientific">Marimonas arenosa</name>
    <dbReference type="NCBI Taxonomy" id="1795305"/>
    <lineage>
        <taxon>Bacteria</taxon>
        <taxon>Pseudomonadati</taxon>
        <taxon>Pseudomonadota</taxon>
        <taxon>Alphaproteobacteria</taxon>
        <taxon>Rhodobacterales</taxon>
        <taxon>Paracoccaceae</taxon>
        <taxon>Marimonas</taxon>
    </lineage>
</organism>
<reference evidence="7" key="2">
    <citation type="submission" date="2023-02" db="EMBL/GenBank/DDBJ databases">
        <title>'Rhodoalgimonas zhirmunskyi' gen. nov., isolated from a red alga.</title>
        <authorList>
            <person name="Nedashkovskaya O.I."/>
            <person name="Otstavnykh N.Y."/>
            <person name="Bystritskaya E.P."/>
            <person name="Balabanova L.A."/>
            <person name="Isaeva M.P."/>
        </authorList>
    </citation>
    <scope>NUCLEOTIDE SEQUENCE</scope>
    <source>
        <strain evidence="7">KCTC 52189</strain>
    </source>
</reference>
<dbReference type="Gene3D" id="1.10.760.10">
    <property type="entry name" value="Cytochrome c-like domain"/>
    <property type="match status" value="1"/>
</dbReference>
<comment type="caution">
    <text evidence="7">The sequence shown here is derived from an EMBL/GenBank/DDBJ whole genome shotgun (WGS) entry which is preliminary data.</text>
</comment>
<feature type="domain" description="Cytochrome c" evidence="6">
    <location>
        <begin position="24"/>
        <end position="137"/>
    </location>
</feature>
<dbReference type="Pfam" id="PF00034">
    <property type="entry name" value="Cytochrom_C"/>
    <property type="match status" value="1"/>
</dbReference>
<dbReference type="GO" id="GO:0046872">
    <property type="term" value="F:metal ion binding"/>
    <property type="evidence" value="ECO:0007669"/>
    <property type="project" value="UniProtKB-KW"/>
</dbReference>
<dbReference type="InterPro" id="IPR009056">
    <property type="entry name" value="Cyt_c-like_dom"/>
</dbReference>
<keyword evidence="3 4" id="KW-0408">Iron</keyword>
<reference evidence="7" key="1">
    <citation type="submission" date="2022-07" db="EMBL/GenBank/DDBJ databases">
        <authorList>
            <person name="Otstavnykh N."/>
            <person name="Isaeva M."/>
            <person name="Bystritskaya E."/>
        </authorList>
    </citation>
    <scope>NUCLEOTIDE SEQUENCE</scope>
    <source>
        <strain evidence="7">KCTC 52189</strain>
    </source>
</reference>
<keyword evidence="2 4" id="KW-0479">Metal-binding</keyword>
<evidence type="ECO:0000256" key="4">
    <source>
        <dbReference type="PROSITE-ProRule" id="PRU00433"/>
    </source>
</evidence>
<dbReference type="GO" id="GO:0009055">
    <property type="term" value="F:electron transfer activity"/>
    <property type="evidence" value="ECO:0007669"/>
    <property type="project" value="InterPro"/>
</dbReference>
<proteinExistence type="predicted"/>
<gene>
    <name evidence="7" type="ORF">NO357_03745</name>
</gene>
<feature type="chain" id="PRO_5042136005" evidence="5">
    <location>
        <begin position="22"/>
        <end position="138"/>
    </location>
</feature>
<dbReference type="EMBL" id="JANHAX010000001">
    <property type="protein sequence ID" value="MDQ2089012.1"/>
    <property type="molecule type" value="Genomic_DNA"/>
</dbReference>
<protein>
    <submittedName>
        <fullName evidence="7">Cytochrome c</fullName>
    </submittedName>
</protein>
<dbReference type="AlphaFoldDB" id="A0AAE3WC10"/>
<keyword evidence="5" id="KW-0732">Signal</keyword>
<sequence>MKLKNALTSAAIFLSASAVQAEDSAIVLGKSAYGAFCAVCHGEDGKGGGQVGELFQVKPPSLTKLSERAGGRFPFPDVYHVIILGMEAPGHGTSEMPVWGDYFMADALEDRGVSKTDALYIASGRALSLVYYLESIQD</sequence>
<evidence type="ECO:0000256" key="3">
    <source>
        <dbReference type="ARBA" id="ARBA00023004"/>
    </source>
</evidence>
<dbReference type="PROSITE" id="PS51007">
    <property type="entry name" value="CYTC"/>
    <property type="match status" value="1"/>
</dbReference>